<name>A0A975BJJ6_9BACT</name>
<gene>
    <name evidence="1" type="ORF">dnm_028780</name>
</gene>
<evidence type="ECO:0000313" key="1">
    <source>
        <dbReference type="EMBL" id="QTA86854.1"/>
    </source>
</evidence>
<dbReference type="AlphaFoldDB" id="A0A975BJJ6"/>
<proteinExistence type="predicted"/>
<protein>
    <submittedName>
        <fullName evidence="1">Uncharacterized protein</fullName>
    </submittedName>
</protein>
<dbReference type="EMBL" id="CP061800">
    <property type="protein sequence ID" value="QTA86854.1"/>
    <property type="molecule type" value="Genomic_DNA"/>
</dbReference>
<dbReference type="KEGG" id="dmm:dnm_028780"/>
<accession>A0A975BJJ6</accession>
<organism evidence="1 2">
    <name type="scientific">Desulfonema magnum</name>
    <dbReference type="NCBI Taxonomy" id="45655"/>
    <lineage>
        <taxon>Bacteria</taxon>
        <taxon>Pseudomonadati</taxon>
        <taxon>Thermodesulfobacteriota</taxon>
        <taxon>Desulfobacteria</taxon>
        <taxon>Desulfobacterales</taxon>
        <taxon>Desulfococcaceae</taxon>
        <taxon>Desulfonema</taxon>
    </lineage>
</organism>
<evidence type="ECO:0000313" key="2">
    <source>
        <dbReference type="Proteomes" id="UP000663722"/>
    </source>
</evidence>
<reference evidence="1" key="1">
    <citation type="journal article" date="2021" name="Microb. Physiol.">
        <title>Proteogenomic Insights into the Physiology of Marine, Sulfate-Reducing, Filamentous Desulfonema limicola and Desulfonema magnum.</title>
        <authorList>
            <person name="Schnaars V."/>
            <person name="Wohlbrand L."/>
            <person name="Scheve S."/>
            <person name="Hinrichs C."/>
            <person name="Reinhardt R."/>
            <person name="Rabus R."/>
        </authorList>
    </citation>
    <scope>NUCLEOTIDE SEQUENCE</scope>
    <source>
        <strain evidence="1">4be13</strain>
    </source>
</reference>
<dbReference type="Proteomes" id="UP000663722">
    <property type="component" value="Chromosome"/>
</dbReference>
<keyword evidence="2" id="KW-1185">Reference proteome</keyword>
<sequence length="39" mass="4268">MTNPPEMPGICQSRASISGHFPFTEYICLILFRVSGVAP</sequence>